<dbReference type="InterPro" id="IPR008928">
    <property type="entry name" value="6-hairpin_glycosidase_sf"/>
</dbReference>
<name>A0AAQ3LBW2_9BACT</name>
<dbReference type="RefSeq" id="WP_317834026.1">
    <property type="nucleotide sequence ID" value="NZ_CP136920.1"/>
</dbReference>
<dbReference type="SUPFAM" id="SSF48239">
    <property type="entry name" value="Terpenoid cyclases/Protein prenyltransferases"/>
    <property type="match status" value="1"/>
</dbReference>
<evidence type="ECO:0000313" key="2">
    <source>
        <dbReference type="Proteomes" id="UP001304300"/>
    </source>
</evidence>
<dbReference type="SUPFAM" id="SSF48208">
    <property type="entry name" value="Six-hairpin glycosidases"/>
    <property type="match status" value="1"/>
</dbReference>
<keyword evidence="2" id="KW-1185">Reference proteome</keyword>
<gene>
    <name evidence="1" type="ORF">RZN69_00475</name>
</gene>
<dbReference type="Proteomes" id="UP001304300">
    <property type="component" value="Chromosome"/>
</dbReference>
<dbReference type="Gene3D" id="1.50.10.20">
    <property type="match status" value="1"/>
</dbReference>
<dbReference type="InterPro" id="IPR008930">
    <property type="entry name" value="Terpenoid_cyclase/PrenylTrfase"/>
</dbReference>
<reference evidence="1 2" key="1">
    <citation type="submission" date="2023-10" db="EMBL/GenBank/DDBJ databases">
        <title>Rubellicoccus peritrichatus gen. nov., sp. nov., isolated from an algae of coral reef tank.</title>
        <authorList>
            <person name="Luo J."/>
        </authorList>
    </citation>
    <scope>NUCLEOTIDE SEQUENCE [LARGE SCALE GENOMIC DNA]</scope>
    <source>
        <strain evidence="1 2">CR14</strain>
    </source>
</reference>
<dbReference type="GO" id="GO:0005975">
    <property type="term" value="P:carbohydrate metabolic process"/>
    <property type="evidence" value="ECO:0007669"/>
    <property type="project" value="InterPro"/>
</dbReference>
<protein>
    <submittedName>
        <fullName evidence="1">Uncharacterized protein</fullName>
    </submittedName>
</protein>
<dbReference type="KEGG" id="puo:RZN69_00475"/>
<dbReference type="EMBL" id="CP136920">
    <property type="protein sequence ID" value="WOO41542.1"/>
    <property type="molecule type" value="Genomic_DNA"/>
</dbReference>
<accession>A0AAQ3LBW2</accession>
<evidence type="ECO:0000313" key="1">
    <source>
        <dbReference type="EMBL" id="WOO41542.1"/>
    </source>
</evidence>
<sequence length="409" mass="46430">MLKSINAEKDSESSIDQQKVLELYQASAVKAGDWMVNNQVRKPFDANYGRLLYARLVKGGWDAYSTNWTTGFGAIALLSLYDLTKDEKYLESAEYAIRYIKSLQCLDSRKPCSFGAIVEETPQSEWIHPRDGLSAAWALLCYGRYMSDAQCIERAVLYADWILKNAYRRNWILATVALGPSGRDTDITQASCQGGAILFFLDLYRETQNFHYLDAAHSMSDYYVEKFISPDGEITILYDDLTGRRYEDEASLKKFSYDWREMHKINDDFSGISLIESFQQFGVSTYRDRLKAYAKWIFKKQNADGGFMKPELEVGSATAVIFLTKYLEIAEPEEVAQIEDTIARSLHHLMSLQQVSDDKGVNGAFLGMNSACTYGNGEWINLRVSAYGVFALLMQSGHSLFPLRKPSLE</sequence>
<dbReference type="AlphaFoldDB" id="A0AAQ3LBW2"/>
<organism evidence="1 2">
    <name type="scientific">Rubellicoccus peritrichatus</name>
    <dbReference type="NCBI Taxonomy" id="3080537"/>
    <lineage>
        <taxon>Bacteria</taxon>
        <taxon>Pseudomonadati</taxon>
        <taxon>Verrucomicrobiota</taxon>
        <taxon>Opitutia</taxon>
        <taxon>Puniceicoccales</taxon>
        <taxon>Cerasicoccaceae</taxon>
        <taxon>Rubellicoccus</taxon>
    </lineage>
</organism>
<proteinExistence type="predicted"/>